<reference evidence="1 2" key="1">
    <citation type="submission" date="2015-11" db="EMBL/GenBank/DDBJ databases">
        <authorList>
            <person name="Sahl J."/>
            <person name="Wagner D."/>
            <person name="Keim P."/>
        </authorList>
    </citation>
    <scope>NUCLEOTIDE SEQUENCE [LARGE SCALE GENOMIC DNA]</scope>
    <source>
        <strain evidence="1 2">BDU18</strain>
    </source>
</reference>
<gene>
    <name evidence="1" type="ORF">WS72_20535</name>
</gene>
<dbReference type="InterPro" id="IPR029039">
    <property type="entry name" value="Flavoprotein-like_sf"/>
</dbReference>
<organism evidence="1 2">
    <name type="scientific">Burkholderia savannae</name>
    <dbReference type="NCBI Taxonomy" id="1637837"/>
    <lineage>
        <taxon>Bacteria</taxon>
        <taxon>Pseudomonadati</taxon>
        <taxon>Pseudomonadota</taxon>
        <taxon>Betaproteobacteria</taxon>
        <taxon>Burkholderiales</taxon>
        <taxon>Burkholderiaceae</taxon>
        <taxon>Burkholderia</taxon>
        <taxon>pseudomallei group</taxon>
    </lineage>
</organism>
<evidence type="ECO:0000313" key="2">
    <source>
        <dbReference type="Proteomes" id="UP000070255"/>
    </source>
</evidence>
<name>A0ABR5T2B7_9BURK</name>
<dbReference type="Proteomes" id="UP000070255">
    <property type="component" value="Unassembled WGS sequence"/>
</dbReference>
<sequence>MSPCSACFAIRDGTFSTTARLYYPGFDVLPPVVVYRTSRTDEARFETICDSLGQRLDDFWKTAPIPYRAQNAGEYEIPRLTLRDDVAPERSGFAAHIA</sequence>
<keyword evidence="2" id="KW-1185">Reference proteome</keyword>
<protein>
    <submittedName>
        <fullName evidence="1">Uncharacterized protein</fullName>
    </submittedName>
</protein>
<evidence type="ECO:0000313" key="1">
    <source>
        <dbReference type="EMBL" id="KWZ37378.1"/>
    </source>
</evidence>
<comment type="caution">
    <text evidence="1">The sequence shown here is derived from an EMBL/GenBank/DDBJ whole genome shotgun (WGS) entry which is preliminary data.</text>
</comment>
<dbReference type="Gene3D" id="3.40.50.360">
    <property type="match status" value="1"/>
</dbReference>
<proteinExistence type="predicted"/>
<dbReference type="EMBL" id="LNJQ01000004">
    <property type="protein sequence ID" value="KWZ37378.1"/>
    <property type="molecule type" value="Genomic_DNA"/>
</dbReference>
<dbReference type="SUPFAM" id="SSF52218">
    <property type="entry name" value="Flavoproteins"/>
    <property type="match status" value="1"/>
</dbReference>
<accession>A0ABR5T2B7</accession>